<feature type="compositionally biased region" description="Polar residues" evidence="2">
    <location>
        <begin position="45"/>
        <end position="57"/>
    </location>
</feature>
<evidence type="ECO:0000256" key="2">
    <source>
        <dbReference type="SAM" id="MobiDB-lite"/>
    </source>
</evidence>
<feature type="compositionally biased region" description="Basic and acidic residues" evidence="2">
    <location>
        <begin position="326"/>
        <end position="342"/>
    </location>
</feature>
<feature type="compositionally biased region" description="Polar residues" evidence="2">
    <location>
        <begin position="224"/>
        <end position="245"/>
    </location>
</feature>
<proteinExistence type="predicted"/>
<keyword evidence="1" id="KW-0175">Coiled coil</keyword>
<feature type="compositionally biased region" description="Polar residues" evidence="2">
    <location>
        <begin position="527"/>
        <end position="539"/>
    </location>
</feature>
<comment type="caution">
    <text evidence="3">The sequence shown here is derived from an EMBL/GenBank/DDBJ whole genome shotgun (WGS) entry which is preliminary data.</text>
</comment>
<feature type="compositionally biased region" description="Polar residues" evidence="2">
    <location>
        <begin position="549"/>
        <end position="559"/>
    </location>
</feature>
<feature type="compositionally biased region" description="Polar residues" evidence="2">
    <location>
        <begin position="486"/>
        <end position="496"/>
    </location>
</feature>
<feature type="compositionally biased region" description="Low complexity" evidence="2">
    <location>
        <begin position="14"/>
        <end position="41"/>
    </location>
</feature>
<dbReference type="Proteomes" id="UP000481861">
    <property type="component" value="Unassembled WGS sequence"/>
</dbReference>
<keyword evidence="4" id="KW-1185">Reference proteome</keyword>
<dbReference type="EMBL" id="JAADJZ010000003">
    <property type="protein sequence ID" value="KAF2876564.1"/>
    <property type="molecule type" value="Genomic_DNA"/>
</dbReference>
<feature type="region of interest" description="Disordered" evidence="2">
    <location>
        <begin position="130"/>
        <end position="190"/>
    </location>
</feature>
<dbReference type="PANTHER" id="PTHR38120">
    <property type="entry name" value="EXPRESSED PROTEIN"/>
    <property type="match status" value="1"/>
</dbReference>
<feature type="region of interest" description="Disordered" evidence="2">
    <location>
        <begin position="1"/>
        <end position="118"/>
    </location>
</feature>
<feature type="compositionally biased region" description="Acidic residues" evidence="2">
    <location>
        <begin position="353"/>
        <end position="362"/>
    </location>
</feature>
<feature type="coiled-coil region" evidence="1">
    <location>
        <begin position="263"/>
        <end position="308"/>
    </location>
</feature>
<feature type="compositionally biased region" description="Low complexity" evidence="2">
    <location>
        <begin position="69"/>
        <end position="81"/>
    </location>
</feature>
<feature type="region of interest" description="Disordered" evidence="2">
    <location>
        <begin position="326"/>
        <end position="363"/>
    </location>
</feature>
<name>A0A7C8MTJ6_9PLEO</name>
<accession>A0A7C8MTJ6</accession>
<evidence type="ECO:0000256" key="1">
    <source>
        <dbReference type="SAM" id="Coils"/>
    </source>
</evidence>
<dbReference type="OrthoDB" id="2121319at2759"/>
<gene>
    <name evidence="3" type="ORF">BDV95DRAFT_483491</name>
</gene>
<feature type="region of interest" description="Disordered" evidence="2">
    <location>
        <begin position="411"/>
        <end position="437"/>
    </location>
</feature>
<evidence type="ECO:0000313" key="4">
    <source>
        <dbReference type="Proteomes" id="UP000481861"/>
    </source>
</evidence>
<reference evidence="3 4" key="1">
    <citation type="submission" date="2020-01" db="EMBL/GenBank/DDBJ databases">
        <authorList>
            <consortium name="DOE Joint Genome Institute"/>
            <person name="Haridas S."/>
            <person name="Albert R."/>
            <person name="Binder M."/>
            <person name="Bloem J."/>
            <person name="Labutti K."/>
            <person name="Salamov A."/>
            <person name="Andreopoulos B."/>
            <person name="Baker S.E."/>
            <person name="Barry K."/>
            <person name="Bills G."/>
            <person name="Bluhm B.H."/>
            <person name="Cannon C."/>
            <person name="Castanera R."/>
            <person name="Culley D.E."/>
            <person name="Daum C."/>
            <person name="Ezra D."/>
            <person name="Gonzalez J.B."/>
            <person name="Henrissat B."/>
            <person name="Kuo A."/>
            <person name="Liang C."/>
            <person name="Lipzen A."/>
            <person name="Lutzoni F."/>
            <person name="Magnuson J."/>
            <person name="Mondo S."/>
            <person name="Nolan M."/>
            <person name="Ohm R."/>
            <person name="Pangilinan J."/>
            <person name="Park H.-J.H."/>
            <person name="Ramirez L."/>
            <person name="Alfaro M."/>
            <person name="Sun H."/>
            <person name="Tritt A."/>
            <person name="Yoshinaga Y."/>
            <person name="Zwiers L.-H.L."/>
            <person name="Turgeon B.G."/>
            <person name="Goodwin S.B."/>
            <person name="Spatafora J.W."/>
            <person name="Crous P.W."/>
            <person name="Grigoriev I.V."/>
        </authorList>
    </citation>
    <scope>NUCLEOTIDE SEQUENCE [LARGE SCALE GENOMIC DNA]</scope>
    <source>
        <strain evidence="3 4">CBS 611.86</strain>
    </source>
</reference>
<feature type="region of interest" description="Disordered" evidence="2">
    <location>
        <begin position="204"/>
        <end position="252"/>
    </location>
</feature>
<dbReference type="AlphaFoldDB" id="A0A7C8MTJ6"/>
<dbReference type="PANTHER" id="PTHR38120:SF1">
    <property type="entry name" value="M PROTEIN, SEROTYPE 2.1"/>
    <property type="match status" value="1"/>
</dbReference>
<feature type="region of interest" description="Disordered" evidence="2">
    <location>
        <begin position="465"/>
        <end position="509"/>
    </location>
</feature>
<organism evidence="3 4">
    <name type="scientific">Massariosphaeria phaeospora</name>
    <dbReference type="NCBI Taxonomy" id="100035"/>
    <lineage>
        <taxon>Eukaryota</taxon>
        <taxon>Fungi</taxon>
        <taxon>Dikarya</taxon>
        <taxon>Ascomycota</taxon>
        <taxon>Pezizomycotina</taxon>
        <taxon>Dothideomycetes</taxon>
        <taxon>Pleosporomycetidae</taxon>
        <taxon>Pleosporales</taxon>
        <taxon>Pleosporales incertae sedis</taxon>
        <taxon>Massariosphaeria</taxon>
    </lineage>
</organism>
<feature type="compositionally biased region" description="Basic and acidic residues" evidence="2">
    <location>
        <begin position="98"/>
        <end position="118"/>
    </location>
</feature>
<protein>
    <recommendedName>
        <fullName evidence="5">M protein, serotype 2.1</fullName>
    </recommendedName>
</protein>
<sequence length="648" mass="69914">MSTAARKPPPPGTPAKRPSSPGSTNRTPARASTPTTTNAPPGVTRTRSIRSGVNGTPVSARAAARKPPTTSSLSTSSSQADGVDDEAAREEAAAYLQDLKERSQKSAAEADERQKKIDVLNSRLDDALAEQAKLEERTHEAEERVESLNNAKRELTRQQRELEAIYEAERAQSMREKEDAQTRHEEQQETIQRLKETMAMKNVHTSDGEEGNLSRAASFRNHPSRSNSSQNLEGSGSFAPPSSLQRSNSRNNSKLILQKDKVIEGLRLELAEVQIKLVEMENAGGGRMQELEKQLLETRMTNARLMEDNESFQLLLGEKTLNGDLSRGDFLRESSHTEDRAPSRNGPSTSLADELESAEGVEGETIRRLEAEVNGMKEQNKALTLYINKIIGRLLTHQGFESVLGNDLDGDAGSGAAANTNKELPPPPPPKENEQPQGFLQRAKSVAMGGGRAKQRPMSYAPPPAAPAITTVNEDPSTAPRIPLQRAQTTRVPSGNSHRRSTSEMPQPGAANVINSMFRAPPPAVASGQTSPGLASPRNSFFGIPIGGQSASNPVSRVPSTGAPISEENDSRSESASVDTPSPPRRTGTTAGGVMTGKQMRPLRLVQNEEEAMQARKAANRASWFGGFFGNNADRANIAEPKNESAPQ</sequence>
<feature type="region of interest" description="Disordered" evidence="2">
    <location>
        <begin position="523"/>
        <end position="600"/>
    </location>
</feature>
<evidence type="ECO:0000313" key="3">
    <source>
        <dbReference type="EMBL" id="KAF2876564.1"/>
    </source>
</evidence>
<evidence type="ECO:0008006" key="5">
    <source>
        <dbReference type="Google" id="ProtNLM"/>
    </source>
</evidence>